<protein>
    <submittedName>
        <fullName evidence="1">Uncharacterized protein</fullName>
    </submittedName>
</protein>
<gene>
    <name evidence="1" type="ORF">PACLA_8A013336</name>
</gene>
<keyword evidence="2" id="KW-1185">Reference proteome</keyword>
<evidence type="ECO:0000313" key="1">
    <source>
        <dbReference type="EMBL" id="CAB4016489.1"/>
    </source>
</evidence>
<dbReference type="Proteomes" id="UP001152795">
    <property type="component" value="Unassembled WGS sequence"/>
</dbReference>
<sequence>AAYRRDYKLGELCLVPNKKYVFEVFITANMSITLQKPDVDDRVFRNSETHLASHGYEHAEVNTGTWILYKEINYNEGISESSEDDIKILSSADNVVDISHHNGSMYLLPDDTDAIVLFKRFNFGGVNPNPMEYTKERHDDITADFPPGSPNGASSAFAVDVNRRWKLFKAVKCVGDFFVVEGRFPKFTTTFNDQVKSLAKE</sequence>
<dbReference type="OrthoDB" id="5947360at2759"/>
<dbReference type="EMBL" id="CACRXK020009136">
    <property type="protein sequence ID" value="CAB4016489.1"/>
    <property type="molecule type" value="Genomic_DNA"/>
</dbReference>
<reference evidence="1" key="1">
    <citation type="submission" date="2020-04" db="EMBL/GenBank/DDBJ databases">
        <authorList>
            <person name="Alioto T."/>
            <person name="Alioto T."/>
            <person name="Gomez Garrido J."/>
        </authorList>
    </citation>
    <scope>NUCLEOTIDE SEQUENCE</scope>
    <source>
        <strain evidence="1">A484AB</strain>
    </source>
</reference>
<accession>A0A6S7IHR4</accession>
<feature type="non-terminal residue" evidence="1">
    <location>
        <position position="1"/>
    </location>
</feature>
<proteinExistence type="predicted"/>
<evidence type="ECO:0000313" key="2">
    <source>
        <dbReference type="Proteomes" id="UP001152795"/>
    </source>
</evidence>
<dbReference type="AlphaFoldDB" id="A0A6S7IHR4"/>
<name>A0A6S7IHR4_PARCT</name>
<dbReference type="Gene3D" id="2.60.20.10">
    <property type="entry name" value="Crystallins"/>
    <property type="match status" value="1"/>
</dbReference>
<comment type="caution">
    <text evidence="1">The sequence shown here is derived from an EMBL/GenBank/DDBJ whole genome shotgun (WGS) entry which is preliminary data.</text>
</comment>
<organism evidence="1 2">
    <name type="scientific">Paramuricea clavata</name>
    <name type="common">Red gorgonian</name>
    <name type="synonym">Violescent sea-whip</name>
    <dbReference type="NCBI Taxonomy" id="317549"/>
    <lineage>
        <taxon>Eukaryota</taxon>
        <taxon>Metazoa</taxon>
        <taxon>Cnidaria</taxon>
        <taxon>Anthozoa</taxon>
        <taxon>Octocorallia</taxon>
        <taxon>Malacalcyonacea</taxon>
        <taxon>Plexauridae</taxon>
        <taxon>Paramuricea</taxon>
    </lineage>
</organism>